<evidence type="ECO:0008006" key="6">
    <source>
        <dbReference type="Google" id="ProtNLM"/>
    </source>
</evidence>
<dbReference type="Proteomes" id="UP001172737">
    <property type="component" value="Unassembled WGS sequence"/>
</dbReference>
<reference evidence="3" key="1">
    <citation type="submission" date="2023-06" db="EMBL/GenBank/DDBJ databases">
        <title>Sysu t00039.</title>
        <authorList>
            <person name="Gao L."/>
            <person name="Fang B.-Z."/>
            <person name="Li W.-J."/>
        </authorList>
    </citation>
    <scope>NUCLEOTIDE SEQUENCE</scope>
    <source>
        <strain evidence="3">SYSU T00039</strain>
    </source>
</reference>
<protein>
    <recommendedName>
        <fullName evidence="6">Lipoprotein</fullName>
    </recommendedName>
</protein>
<gene>
    <name evidence="2" type="ORF">QQ002_08865</name>
    <name evidence="3" type="ORF">QQX10_07705</name>
</gene>
<keyword evidence="1" id="KW-0732">Signal</keyword>
<comment type="caution">
    <text evidence="3">The sequence shown here is derived from an EMBL/GenBank/DDBJ whole genome shotgun (WGS) entry which is preliminary data.</text>
</comment>
<dbReference type="AlphaFoldDB" id="A0AAW7M967"/>
<feature type="chain" id="PRO_5044718368" description="Lipoprotein" evidence="1">
    <location>
        <begin position="28"/>
        <end position="205"/>
    </location>
</feature>
<sequence length="205" mass="21094">MSFRRRLAVIAASSLLLAGCAVPGQGAAPGVAAEYDGTTLTTAGLDQLAAAWAEDSDGLVAPTRDQVATYALIGPAAVAATEDTDSPITTGVAANVASAWFEYVGVTDAEISDEVVEQVREILAVYVLSLTDEDTQAQLAEIAADVEDSGLFSPRLGDFSAEALSASMADAQTQASNLGLGTYTFIMYTDVSGFSAPDVSWAARD</sequence>
<evidence type="ECO:0000313" key="5">
    <source>
        <dbReference type="Proteomes" id="UP001172756"/>
    </source>
</evidence>
<evidence type="ECO:0000313" key="4">
    <source>
        <dbReference type="Proteomes" id="UP001172737"/>
    </source>
</evidence>
<dbReference type="EMBL" id="JAUHPX010000004">
    <property type="protein sequence ID" value="MDN4488051.1"/>
    <property type="molecule type" value="Genomic_DNA"/>
</dbReference>
<feature type="signal peptide" evidence="1">
    <location>
        <begin position="1"/>
        <end position="27"/>
    </location>
</feature>
<dbReference type="RefSeq" id="WP_301118829.1">
    <property type="nucleotide sequence ID" value="NZ_JAUHPX010000004.1"/>
</dbReference>
<dbReference type="Proteomes" id="UP001172756">
    <property type="component" value="Unassembled WGS sequence"/>
</dbReference>
<proteinExistence type="predicted"/>
<dbReference type="EMBL" id="JAUHQB010000005">
    <property type="protein sequence ID" value="MDN4483643.1"/>
    <property type="molecule type" value="Genomic_DNA"/>
</dbReference>
<organism evidence="3 4">
    <name type="scientific">Demequina lignilytica</name>
    <dbReference type="NCBI Taxonomy" id="3051663"/>
    <lineage>
        <taxon>Bacteria</taxon>
        <taxon>Bacillati</taxon>
        <taxon>Actinomycetota</taxon>
        <taxon>Actinomycetes</taxon>
        <taxon>Micrococcales</taxon>
        <taxon>Demequinaceae</taxon>
        <taxon>Demequina</taxon>
    </lineage>
</organism>
<evidence type="ECO:0000256" key="1">
    <source>
        <dbReference type="SAM" id="SignalP"/>
    </source>
</evidence>
<reference evidence="2 5" key="2">
    <citation type="submission" date="2023-06" db="EMBL/GenBank/DDBJ databases">
        <title>SYSU T0a273.</title>
        <authorList>
            <person name="Gao L."/>
            <person name="Fang B.-Z."/>
            <person name="Li W.-J."/>
        </authorList>
    </citation>
    <scope>NUCLEOTIDE SEQUENCE [LARGE SCALE GENOMIC DNA]</scope>
    <source>
        <strain evidence="2 5">SYSU T0a273</strain>
    </source>
</reference>
<evidence type="ECO:0000313" key="3">
    <source>
        <dbReference type="EMBL" id="MDN4488051.1"/>
    </source>
</evidence>
<keyword evidence="4" id="KW-1185">Reference proteome</keyword>
<name>A0AAW7M967_9MICO</name>
<dbReference type="PROSITE" id="PS51257">
    <property type="entry name" value="PROKAR_LIPOPROTEIN"/>
    <property type="match status" value="1"/>
</dbReference>
<evidence type="ECO:0000313" key="2">
    <source>
        <dbReference type="EMBL" id="MDN4483643.1"/>
    </source>
</evidence>
<accession>A0AAW7M967</accession>